<evidence type="ECO:0000313" key="2">
    <source>
        <dbReference type="Proteomes" id="UP001159405"/>
    </source>
</evidence>
<reference evidence="1 2" key="1">
    <citation type="submission" date="2022-05" db="EMBL/GenBank/DDBJ databases">
        <authorList>
            <consortium name="Genoscope - CEA"/>
            <person name="William W."/>
        </authorList>
    </citation>
    <scope>NUCLEOTIDE SEQUENCE [LARGE SCALE GENOMIC DNA]</scope>
</reference>
<protein>
    <submittedName>
        <fullName evidence="1">Uncharacterized protein</fullName>
    </submittedName>
</protein>
<gene>
    <name evidence="1" type="ORF">PLOB_00000412</name>
</gene>
<evidence type="ECO:0000313" key="1">
    <source>
        <dbReference type="EMBL" id="CAH3032337.1"/>
    </source>
</evidence>
<comment type="caution">
    <text evidence="1">The sequence shown here is derived from an EMBL/GenBank/DDBJ whole genome shotgun (WGS) entry which is preliminary data.</text>
</comment>
<dbReference type="Proteomes" id="UP001159405">
    <property type="component" value="Unassembled WGS sequence"/>
</dbReference>
<dbReference type="EMBL" id="CALNXK010000001">
    <property type="protein sequence ID" value="CAH3032337.1"/>
    <property type="molecule type" value="Genomic_DNA"/>
</dbReference>
<sequence length="138" mass="15420">MASCSFSFMIEDTGGCGHGLTVTLRECQKDITQHLNTMNVFGDDKNVDEMKLILARAGIFCEDETKNNLTICPHHRDVYGLRWRSNKKYCAVPPGIAAHKSTTVKGDRGISFAQSELIYQQSGTLVPIGSRKYRYEGK</sequence>
<organism evidence="1 2">
    <name type="scientific">Porites lobata</name>
    <dbReference type="NCBI Taxonomy" id="104759"/>
    <lineage>
        <taxon>Eukaryota</taxon>
        <taxon>Metazoa</taxon>
        <taxon>Cnidaria</taxon>
        <taxon>Anthozoa</taxon>
        <taxon>Hexacorallia</taxon>
        <taxon>Scleractinia</taxon>
        <taxon>Fungiina</taxon>
        <taxon>Poritidae</taxon>
        <taxon>Porites</taxon>
    </lineage>
</organism>
<name>A0ABN8MN47_9CNID</name>
<proteinExistence type="predicted"/>
<keyword evidence="2" id="KW-1185">Reference proteome</keyword>
<accession>A0ABN8MN47</accession>